<name>A0A5J4PV73_9ZZZZ</name>
<dbReference type="SUPFAM" id="SSF53448">
    <property type="entry name" value="Nucleotide-diphospho-sugar transferases"/>
    <property type="match status" value="1"/>
</dbReference>
<proteinExistence type="predicted"/>
<keyword evidence="2" id="KW-0328">Glycosyltransferase</keyword>
<dbReference type="EC" id="2.4.-.-" evidence="2"/>
<dbReference type="Pfam" id="PF00535">
    <property type="entry name" value="Glycos_transf_2"/>
    <property type="match status" value="1"/>
</dbReference>
<gene>
    <name evidence="2" type="ORF">EZS27_036569</name>
</gene>
<sequence>MLTTVFTPTYNRESYLKILFNSLQEQTNKNFEWILVDDGSTDNTSEIADEIKRKANFSFHYYKKENGGKHTAINLAMKYAKGEMFFCVDSDDYLGSNAIKMINEYYPQIKDSDKICAVTFLRHHHDGTPMGTQKNPTNLVTNFQAYRFQYGIEGERAEVVKTEILRNYPFPVFGNEKLCTEGVVWNRIAKKYDSLYIANVEPIYFCEYLPDGLTKGGVFCPQSYMVYYNELTTFPMNVWEKIKIFSSYWYQSFLAKYTIYKAYKNLICKWGLIAYPLGVYLYLKIYIDNLIRRH</sequence>
<evidence type="ECO:0000313" key="2">
    <source>
        <dbReference type="EMBL" id="KAA6312514.1"/>
    </source>
</evidence>
<dbReference type="Gene3D" id="3.90.550.10">
    <property type="entry name" value="Spore Coat Polysaccharide Biosynthesis Protein SpsA, Chain A"/>
    <property type="match status" value="1"/>
</dbReference>
<feature type="domain" description="Glycosyltransferase 2-like" evidence="1">
    <location>
        <begin position="4"/>
        <end position="107"/>
    </location>
</feature>
<reference evidence="2" key="1">
    <citation type="submission" date="2019-03" db="EMBL/GenBank/DDBJ databases">
        <title>Single cell metagenomics reveals metabolic interactions within the superorganism composed of flagellate Streblomastix strix and complex community of Bacteroidetes bacteria on its surface.</title>
        <authorList>
            <person name="Treitli S.C."/>
            <person name="Kolisko M."/>
            <person name="Husnik F."/>
            <person name="Keeling P."/>
            <person name="Hampl V."/>
        </authorList>
    </citation>
    <scope>NUCLEOTIDE SEQUENCE</scope>
    <source>
        <strain evidence="2">STM</strain>
    </source>
</reference>
<dbReference type="GO" id="GO:0016758">
    <property type="term" value="F:hexosyltransferase activity"/>
    <property type="evidence" value="ECO:0007669"/>
    <property type="project" value="UniProtKB-ARBA"/>
</dbReference>
<dbReference type="PANTHER" id="PTHR22916">
    <property type="entry name" value="GLYCOSYLTRANSFERASE"/>
    <property type="match status" value="1"/>
</dbReference>
<dbReference type="CDD" id="cd00761">
    <property type="entry name" value="Glyco_tranf_GTA_type"/>
    <property type="match status" value="1"/>
</dbReference>
<comment type="caution">
    <text evidence="2">The sequence shown here is derived from an EMBL/GenBank/DDBJ whole genome shotgun (WGS) entry which is preliminary data.</text>
</comment>
<keyword evidence="2" id="KW-0808">Transferase</keyword>
<organism evidence="2">
    <name type="scientific">termite gut metagenome</name>
    <dbReference type="NCBI Taxonomy" id="433724"/>
    <lineage>
        <taxon>unclassified sequences</taxon>
        <taxon>metagenomes</taxon>
        <taxon>organismal metagenomes</taxon>
    </lineage>
</organism>
<accession>A0A5J4PV73</accession>
<evidence type="ECO:0000259" key="1">
    <source>
        <dbReference type="Pfam" id="PF00535"/>
    </source>
</evidence>
<dbReference type="AlphaFoldDB" id="A0A5J4PV73"/>
<dbReference type="InterPro" id="IPR001173">
    <property type="entry name" value="Glyco_trans_2-like"/>
</dbReference>
<protein>
    <submittedName>
        <fullName evidence="2">Putative glycosyltransferase EpsJ</fullName>
        <ecNumber evidence="2">2.4.-.-</ecNumber>
    </submittedName>
</protein>
<dbReference type="EMBL" id="SNRY01006472">
    <property type="protein sequence ID" value="KAA6312514.1"/>
    <property type="molecule type" value="Genomic_DNA"/>
</dbReference>
<dbReference type="InterPro" id="IPR029044">
    <property type="entry name" value="Nucleotide-diphossugar_trans"/>
</dbReference>
<dbReference type="PANTHER" id="PTHR22916:SF3">
    <property type="entry name" value="UDP-GLCNAC:BETAGAL BETA-1,3-N-ACETYLGLUCOSAMINYLTRANSFERASE-LIKE PROTEIN 1"/>
    <property type="match status" value="1"/>
</dbReference>